<dbReference type="AlphaFoldDB" id="A0A562QXK8"/>
<keyword evidence="5" id="KW-0997">Cell inner membrane</keyword>
<evidence type="ECO:0000313" key="11">
    <source>
        <dbReference type="EMBL" id="TWI61515.1"/>
    </source>
</evidence>
<dbReference type="GO" id="GO:0015031">
    <property type="term" value="P:protein transport"/>
    <property type="evidence" value="ECO:0007669"/>
    <property type="project" value="UniProtKB-KW"/>
</dbReference>
<keyword evidence="3" id="KW-0813">Transport</keyword>
<dbReference type="InterPro" id="IPR037682">
    <property type="entry name" value="TonB_C"/>
</dbReference>
<evidence type="ECO:0000256" key="7">
    <source>
        <dbReference type="ARBA" id="ARBA00022927"/>
    </source>
</evidence>
<evidence type="ECO:0000256" key="4">
    <source>
        <dbReference type="ARBA" id="ARBA00022475"/>
    </source>
</evidence>
<dbReference type="Gene3D" id="3.30.1150.10">
    <property type="match status" value="1"/>
</dbReference>
<keyword evidence="12" id="KW-1185">Reference proteome</keyword>
<dbReference type="EMBL" id="VLLB01000011">
    <property type="protein sequence ID" value="TWI61515.1"/>
    <property type="molecule type" value="Genomic_DNA"/>
</dbReference>
<sequence length="256" mass="26996">MQPMPGLSRPGLALLGLFRFSPPQVTAPRPDVADSDPVPEFTLGSSRNRTGKIAVIVALHLAGFWAMQNGMVRDVVKQLPQVVNVTFVATPEPETKPAPPKTVEVALQAPPVITPPIPQLPIVIENTITVPPSPPKPVEAAPAVVAAAPAPAALAPAPPARPSAPQLVSGVEYVRPPRPQYPTISRRLGETGVVTLRVLVSDKGTPEQATVQQSSGSANLDEAGRQAALRSLFKPYMEDGKAVPVYVLVPINFKLS</sequence>
<dbReference type="PANTHER" id="PTHR33446">
    <property type="entry name" value="PROTEIN TONB-RELATED"/>
    <property type="match status" value="1"/>
</dbReference>
<name>A0A562QXK8_9BURK</name>
<feature type="domain" description="TonB C-terminal" evidence="10">
    <location>
        <begin position="166"/>
        <end position="256"/>
    </location>
</feature>
<dbReference type="InterPro" id="IPR006260">
    <property type="entry name" value="TonB/TolA_C"/>
</dbReference>
<evidence type="ECO:0000256" key="1">
    <source>
        <dbReference type="ARBA" id="ARBA00004383"/>
    </source>
</evidence>
<keyword evidence="4" id="KW-1003">Cell membrane</keyword>
<evidence type="ECO:0000256" key="2">
    <source>
        <dbReference type="ARBA" id="ARBA00006555"/>
    </source>
</evidence>
<dbReference type="Proteomes" id="UP000318431">
    <property type="component" value="Unassembled WGS sequence"/>
</dbReference>
<keyword evidence="9" id="KW-0472">Membrane</keyword>
<reference evidence="11 12" key="1">
    <citation type="journal article" date="2015" name="Stand. Genomic Sci.">
        <title>Genomic Encyclopedia of Bacterial and Archaeal Type Strains, Phase III: the genomes of soil and plant-associated and newly described type strains.</title>
        <authorList>
            <person name="Whitman W.B."/>
            <person name="Woyke T."/>
            <person name="Klenk H.P."/>
            <person name="Zhou Y."/>
            <person name="Lilburn T.G."/>
            <person name="Beck B.J."/>
            <person name="De Vos P."/>
            <person name="Vandamme P."/>
            <person name="Eisen J.A."/>
            <person name="Garrity G."/>
            <person name="Hugenholtz P."/>
            <person name="Kyrpides N.C."/>
        </authorList>
    </citation>
    <scope>NUCLEOTIDE SEQUENCE [LARGE SCALE GENOMIC DNA]</scope>
    <source>
        <strain evidence="11 12">CGMCC 1.10822</strain>
    </source>
</reference>
<evidence type="ECO:0000256" key="3">
    <source>
        <dbReference type="ARBA" id="ARBA00022448"/>
    </source>
</evidence>
<comment type="similarity">
    <text evidence="2">Belongs to the TonB family.</text>
</comment>
<dbReference type="Pfam" id="PF03544">
    <property type="entry name" value="TonB_C"/>
    <property type="match status" value="1"/>
</dbReference>
<dbReference type="PANTHER" id="PTHR33446:SF2">
    <property type="entry name" value="PROTEIN TONB"/>
    <property type="match status" value="1"/>
</dbReference>
<dbReference type="InterPro" id="IPR051045">
    <property type="entry name" value="TonB-dependent_transducer"/>
</dbReference>
<dbReference type="GO" id="GO:0098797">
    <property type="term" value="C:plasma membrane protein complex"/>
    <property type="evidence" value="ECO:0007669"/>
    <property type="project" value="TreeGrafter"/>
</dbReference>
<keyword evidence="7" id="KW-0653">Protein transport</keyword>
<evidence type="ECO:0000256" key="5">
    <source>
        <dbReference type="ARBA" id="ARBA00022519"/>
    </source>
</evidence>
<comment type="subcellular location">
    <subcellularLocation>
        <location evidence="1">Cell inner membrane</location>
        <topology evidence="1">Single-pass membrane protein</topology>
        <orientation evidence="1">Periplasmic side</orientation>
    </subcellularLocation>
</comment>
<proteinExistence type="inferred from homology"/>
<dbReference type="NCBIfam" id="TIGR01352">
    <property type="entry name" value="tonB_Cterm"/>
    <property type="match status" value="1"/>
</dbReference>
<gene>
    <name evidence="11" type="ORF">IP91_04595</name>
</gene>
<evidence type="ECO:0000313" key="12">
    <source>
        <dbReference type="Proteomes" id="UP000318431"/>
    </source>
</evidence>
<accession>A0A562QXK8</accession>
<dbReference type="SUPFAM" id="SSF74653">
    <property type="entry name" value="TolA/TonB C-terminal domain"/>
    <property type="match status" value="1"/>
</dbReference>
<dbReference type="GO" id="GO:0031992">
    <property type="term" value="F:energy transducer activity"/>
    <property type="evidence" value="ECO:0007669"/>
    <property type="project" value="TreeGrafter"/>
</dbReference>
<evidence type="ECO:0000256" key="8">
    <source>
        <dbReference type="ARBA" id="ARBA00022989"/>
    </source>
</evidence>
<evidence type="ECO:0000256" key="9">
    <source>
        <dbReference type="ARBA" id="ARBA00023136"/>
    </source>
</evidence>
<keyword evidence="8" id="KW-1133">Transmembrane helix</keyword>
<dbReference type="PROSITE" id="PS52015">
    <property type="entry name" value="TONB_CTD"/>
    <property type="match status" value="1"/>
</dbReference>
<dbReference type="RefSeq" id="WP_229474865.1">
    <property type="nucleotide sequence ID" value="NZ_VLLB01000011.1"/>
</dbReference>
<dbReference type="GO" id="GO:0055085">
    <property type="term" value="P:transmembrane transport"/>
    <property type="evidence" value="ECO:0007669"/>
    <property type="project" value="InterPro"/>
</dbReference>
<organism evidence="11 12">
    <name type="scientific">Pseudoduganella lurida</name>
    <dbReference type="NCBI Taxonomy" id="1036180"/>
    <lineage>
        <taxon>Bacteria</taxon>
        <taxon>Pseudomonadati</taxon>
        <taxon>Pseudomonadota</taxon>
        <taxon>Betaproteobacteria</taxon>
        <taxon>Burkholderiales</taxon>
        <taxon>Oxalobacteraceae</taxon>
        <taxon>Telluria group</taxon>
        <taxon>Pseudoduganella</taxon>
    </lineage>
</organism>
<evidence type="ECO:0000256" key="6">
    <source>
        <dbReference type="ARBA" id="ARBA00022692"/>
    </source>
</evidence>
<comment type="caution">
    <text evidence="11">The sequence shown here is derived from an EMBL/GenBank/DDBJ whole genome shotgun (WGS) entry which is preliminary data.</text>
</comment>
<keyword evidence="6" id="KW-0812">Transmembrane</keyword>
<evidence type="ECO:0000259" key="10">
    <source>
        <dbReference type="PROSITE" id="PS52015"/>
    </source>
</evidence>
<protein>
    <submittedName>
        <fullName evidence="11">Protein TonB</fullName>
    </submittedName>
</protein>